<sequence>MNLRHIKYTVLPLLALVFSHTAEAIYWPCQDQQKKEQLLESLTLNAGYTSPRGIGREEGYASLGAFFCPEARCGYWDPLLELQGHRLNDGKWAANVGVGLQTAFPTYKAKLRGYAYVDYLQGEFGNFKEVSIGAEWLGCLFDARINGYFPLNEHGNRKKTRFDYGNGAVANRFENEASLRGLDLEVSAWLNPFPCVDLYSTLGTYTYRFDNSHCGNRNHIFGGLVRFEIPLFLGLNVSLQTSYDEVFKSRSFVQVNWDFPLAMFNGCDSKNSCCPRIRRQEIMPLTRLCYWKTNY</sequence>
<protein>
    <submittedName>
        <fullName evidence="2">Putative secreted protein</fullName>
    </submittedName>
</protein>
<feature type="chain" id="PRO_5005217867" evidence="1">
    <location>
        <begin position="25"/>
        <end position="295"/>
    </location>
</feature>
<dbReference type="Proteomes" id="UP000220251">
    <property type="component" value="Unassembled WGS sequence"/>
</dbReference>
<dbReference type="EMBL" id="CWGJ01000025">
    <property type="protein sequence ID" value="CRX38994.1"/>
    <property type="molecule type" value="Genomic_DNA"/>
</dbReference>
<dbReference type="RefSeq" id="WP_098038853.1">
    <property type="nucleotide sequence ID" value="NZ_CWGJ01000025.1"/>
</dbReference>
<dbReference type="Gene3D" id="2.40.160.160">
    <property type="entry name" value="Inverse autotransporter, beta-domain"/>
    <property type="match status" value="1"/>
</dbReference>
<organism evidence="2 3">
    <name type="scientific">Estrella lausannensis</name>
    <dbReference type="NCBI Taxonomy" id="483423"/>
    <lineage>
        <taxon>Bacteria</taxon>
        <taxon>Pseudomonadati</taxon>
        <taxon>Chlamydiota</taxon>
        <taxon>Chlamydiia</taxon>
        <taxon>Parachlamydiales</taxon>
        <taxon>Candidatus Criblamydiaceae</taxon>
        <taxon>Estrella</taxon>
    </lineage>
</organism>
<evidence type="ECO:0000313" key="3">
    <source>
        <dbReference type="Proteomes" id="UP000220251"/>
    </source>
</evidence>
<dbReference type="AlphaFoldDB" id="A0A0H5DT53"/>
<name>A0A0H5DT53_9BACT</name>
<accession>A0A0H5DT53</accession>
<proteinExistence type="predicted"/>
<reference evidence="3" key="1">
    <citation type="submission" date="2015-06" db="EMBL/GenBank/DDBJ databases">
        <authorList>
            <person name="Bertelli C."/>
        </authorList>
    </citation>
    <scope>NUCLEOTIDE SEQUENCE [LARGE SCALE GENOMIC DNA]</scope>
    <source>
        <strain evidence="3">CRIB-30</strain>
    </source>
</reference>
<gene>
    <name evidence="2" type="ORF">ELAC_1667</name>
</gene>
<dbReference type="OrthoDB" id="21189at2"/>
<feature type="signal peptide" evidence="1">
    <location>
        <begin position="1"/>
        <end position="24"/>
    </location>
</feature>
<dbReference type="InterPro" id="IPR038177">
    <property type="entry name" value="IAT_beta_sf"/>
</dbReference>
<keyword evidence="1" id="KW-0732">Signal</keyword>
<keyword evidence="3" id="KW-1185">Reference proteome</keyword>
<evidence type="ECO:0000313" key="2">
    <source>
        <dbReference type="EMBL" id="CRX38994.1"/>
    </source>
</evidence>
<evidence type="ECO:0000256" key="1">
    <source>
        <dbReference type="SAM" id="SignalP"/>
    </source>
</evidence>